<proteinExistence type="inferred from homology"/>
<dbReference type="Gene3D" id="2.60.200.30">
    <property type="entry name" value="Probable inorganic polyphosphate/atp-NAD kinase, domain 2"/>
    <property type="match status" value="1"/>
</dbReference>
<feature type="region of interest" description="Disordered" evidence="16">
    <location>
        <begin position="414"/>
        <end position="460"/>
    </location>
</feature>
<evidence type="ECO:0000313" key="20">
    <source>
        <dbReference type="Proteomes" id="UP000077755"/>
    </source>
</evidence>
<evidence type="ECO:0000256" key="1">
    <source>
        <dbReference type="ARBA" id="ARBA00004229"/>
    </source>
</evidence>
<evidence type="ECO:0000256" key="10">
    <source>
        <dbReference type="ARBA" id="ARBA00022857"/>
    </source>
</evidence>
<evidence type="ECO:0000256" key="13">
    <source>
        <dbReference type="ARBA" id="ARBA00023027"/>
    </source>
</evidence>
<organism evidence="19 20">
    <name type="scientific">Daucus carota subsp. sativus</name>
    <name type="common">Carrot</name>
    <dbReference type="NCBI Taxonomy" id="79200"/>
    <lineage>
        <taxon>Eukaryota</taxon>
        <taxon>Viridiplantae</taxon>
        <taxon>Streptophyta</taxon>
        <taxon>Embryophyta</taxon>
        <taxon>Tracheophyta</taxon>
        <taxon>Spermatophyta</taxon>
        <taxon>Magnoliopsida</taxon>
        <taxon>eudicotyledons</taxon>
        <taxon>Gunneridae</taxon>
        <taxon>Pentapetalae</taxon>
        <taxon>asterids</taxon>
        <taxon>campanulids</taxon>
        <taxon>Apiales</taxon>
        <taxon>Apiaceae</taxon>
        <taxon>Apioideae</taxon>
        <taxon>Scandiceae</taxon>
        <taxon>Daucinae</taxon>
        <taxon>Daucus</taxon>
        <taxon>Daucus sect. Daucus</taxon>
    </lineage>
</organism>
<keyword evidence="7" id="KW-0547">Nucleotide-binding</keyword>
<evidence type="ECO:0000259" key="18">
    <source>
        <dbReference type="Pfam" id="PF22741"/>
    </source>
</evidence>
<dbReference type="InterPro" id="IPR016064">
    <property type="entry name" value="NAD/diacylglycerol_kinase_sf"/>
</dbReference>
<dbReference type="Gene3D" id="3.40.50.10330">
    <property type="entry name" value="Probable inorganic polyphosphate/atp-NAD kinase, domain 1"/>
    <property type="match status" value="1"/>
</dbReference>
<keyword evidence="9" id="KW-0067">ATP-binding</keyword>
<dbReference type="GO" id="GO:0005524">
    <property type="term" value="F:ATP binding"/>
    <property type="evidence" value="ECO:0007669"/>
    <property type="project" value="UniProtKB-KW"/>
</dbReference>
<evidence type="ECO:0000256" key="12">
    <source>
        <dbReference type="ARBA" id="ARBA00022946"/>
    </source>
</evidence>
<dbReference type="Pfam" id="PF20143">
    <property type="entry name" value="NAD_kinase_C"/>
    <property type="match status" value="1"/>
</dbReference>
<feature type="region of interest" description="Disordered" evidence="16">
    <location>
        <begin position="574"/>
        <end position="608"/>
    </location>
</feature>
<keyword evidence="4" id="KW-0150">Chloroplast</keyword>
<dbReference type="EMBL" id="CP093343">
    <property type="protein sequence ID" value="WOG84615.1"/>
    <property type="molecule type" value="Genomic_DNA"/>
</dbReference>
<dbReference type="GO" id="GO:0006741">
    <property type="term" value="P:NADP+ biosynthetic process"/>
    <property type="evidence" value="ECO:0007669"/>
    <property type="project" value="InterPro"/>
</dbReference>
<dbReference type="SUPFAM" id="SSF52799">
    <property type="entry name" value="(Phosphotyrosine protein) phosphatases II"/>
    <property type="match status" value="1"/>
</dbReference>
<dbReference type="HAMAP" id="MF_00361">
    <property type="entry name" value="NAD_kinase"/>
    <property type="match status" value="1"/>
</dbReference>
<comment type="function">
    <text evidence="15">Involved in chlorophyll synthesis and chloroplast protection against oxidative damage.</text>
</comment>
<evidence type="ECO:0000256" key="14">
    <source>
        <dbReference type="ARBA" id="ARBA00047925"/>
    </source>
</evidence>
<dbReference type="FunFam" id="3.40.50.10330:FF:000019">
    <property type="entry name" value="NAD kinase 2, chloroplastic"/>
    <property type="match status" value="1"/>
</dbReference>
<evidence type="ECO:0000256" key="3">
    <source>
        <dbReference type="ARBA" id="ARBA00012120"/>
    </source>
</evidence>
<dbReference type="InterPro" id="IPR029021">
    <property type="entry name" value="Prot-tyrosine_phosphatase-like"/>
</dbReference>
<keyword evidence="20" id="KW-1185">Reference proteome</keyword>
<evidence type="ECO:0000256" key="17">
    <source>
        <dbReference type="SAM" id="SignalP"/>
    </source>
</evidence>
<dbReference type="GO" id="GO:0019674">
    <property type="term" value="P:NAD+ metabolic process"/>
    <property type="evidence" value="ECO:0007669"/>
    <property type="project" value="InterPro"/>
</dbReference>
<evidence type="ECO:0000256" key="8">
    <source>
        <dbReference type="ARBA" id="ARBA00022777"/>
    </source>
</evidence>
<comment type="similarity">
    <text evidence="2">Belongs to the NAD kinase family.</text>
</comment>
<dbReference type="SUPFAM" id="SSF111331">
    <property type="entry name" value="NAD kinase/diacylglycerol kinase-like"/>
    <property type="match status" value="1"/>
</dbReference>
<dbReference type="AlphaFoldDB" id="A0AAF1ALM2"/>
<dbReference type="Gene3D" id="3.90.190.10">
    <property type="entry name" value="Protein tyrosine phosphatase superfamily"/>
    <property type="match status" value="1"/>
</dbReference>
<keyword evidence="6" id="KW-0808">Transferase</keyword>
<evidence type="ECO:0000256" key="16">
    <source>
        <dbReference type="SAM" id="MobiDB-lite"/>
    </source>
</evidence>
<evidence type="ECO:0000313" key="19">
    <source>
        <dbReference type="EMBL" id="WOG84615.1"/>
    </source>
</evidence>
<evidence type="ECO:0000256" key="6">
    <source>
        <dbReference type="ARBA" id="ARBA00022679"/>
    </source>
</evidence>
<dbReference type="Pfam" id="PF22741">
    <property type="entry name" value="PTP-NADK"/>
    <property type="match status" value="1"/>
</dbReference>
<keyword evidence="10" id="KW-0521">NADP</keyword>
<reference evidence="19" key="2">
    <citation type="submission" date="2022-03" db="EMBL/GenBank/DDBJ databases">
        <title>Draft title - Genomic analysis of global carrot germplasm unveils the trajectory of domestication and the origin of high carotenoid orange carrot.</title>
        <authorList>
            <person name="Iorizzo M."/>
            <person name="Ellison S."/>
            <person name="Senalik D."/>
            <person name="Macko-Podgorni A."/>
            <person name="Grzebelus D."/>
            <person name="Bostan H."/>
            <person name="Rolling W."/>
            <person name="Curaba J."/>
            <person name="Simon P."/>
        </authorList>
    </citation>
    <scope>NUCLEOTIDE SEQUENCE</scope>
    <source>
        <tissue evidence="19">Leaf</tissue>
    </source>
</reference>
<dbReference type="PANTHER" id="PTHR20275:SF6">
    <property type="entry name" value="NAD KINASE 2, CHLOROPLASTIC"/>
    <property type="match status" value="1"/>
</dbReference>
<evidence type="ECO:0000256" key="5">
    <source>
        <dbReference type="ARBA" id="ARBA00022640"/>
    </source>
</evidence>
<feature type="compositionally biased region" description="Polar residues" evidence="16">
    <location>
        <begin position="444"/>
        <end position="460"/>
    </location>
</feature>
<dbReference type="Pfam" id="PF01513">
    <property type="entry name" value="NAD_kinase"/>
    <property type="match status" value="1"/>
</dbReference>
<keyword evidence="5" id="KW-0934">Plastid</keyword>
<feature type="domain" description="DSP-PTPase phosphatase fused to NAD+ Kinase" evidence="18">
    <location>
        <begin position="243"/>
        <end position="382"/>
    </location>
</feature>
<keyword evidence="11" id="KW-0112">Calmodulin-binding</keyword>
<feature type="signal peptide" evidence="17">
    <location>
        <begin position="1"/>
        <end position="21"/>
    </location>
</feature>
<dbReference type="GO" id="GO:0003951">
    <property type="term" value="F:NAD+ kinase activity"/>
    <property type="evidence" value="ECO:0007669"/>
    <property type="project" value="UniProtKB-EC"/>
</dbReference>
<evidence type="ECO:0000256" key="4">
    <source>
        <dbReference type="ARBA" id="ARBA00022528"/>
    </source>
</evidence>
<keyword evidence="17" id="KW-0732">Signal</keyword>
<evidence type="ECO:0000256" key="2">
    <source>
        <dbReference type="ARBA" id="ARBA00010995"/>
    </source>
</evidence>
<feature type="compositionally biased region" description="Polar residues" evidence="16">
    <location>
        <begin position="578"/>
        <end position="590"/>
    </location>
</feature>
<sequence length="1009" mass="112833">MAASCSWTCHLLIITTAPSLSIPTPSFNLFLKNTSIPSGFQLRRSRENRSFQRRRFGFVVAAQLTSHFHSATDLDSKSSDISHLPWIGPLPGDIAEVEAYCRIFRASERLHNALMKTLCNPVTGECSVSYGFPSEDKPLLEEKIVSVLGCMICLLNKGREDLLSGRSSLTASFSMSDVNISEDKLPPLASFRTEMKRYCESLHVALEDYLTPDDIERVGIWRKLQRLKNVCYDSGYPRQDGSPCHALFANWTPVYMSTLKEDIESESSEIAFYRGSQLTEESLKWLLVNGFKTIVDLRAEAVKDHFYQAMLDEAVFTQKVELVKLPVEVGTAPTMEQVEKFSSLVSDSRKKPIYLHSKEGVWRTSAMVSRWRQYMTHYRSPSPSNKAVLPNGIMLGGTTDMKNMQMSVKLKEDALDDKNGSMEVGPKTRYSSIGKLPKKDSQAPDESNQSDNGISGSLDTMSITPEVDVYKNESLIDDWSAVKPFDSQLPPSNVFSRKSMVRFFKNKKISPGRYFNNNHKRWMELCGSRGNYNGTILSSKSSQTNVKLVDQQRETSNGSAISYVNPGTNGTYKEGGSYTYQSSDPISTAPSDKMYTTRKSDDRISATNGLDKSAISSTMSSDQRNKTTATVSSQNDELGLIEGNMCASATGVVRVQSRKKAEMFLVRTDGVSCSREKVTESSLAFTHPSTQQQMLMWKSTPKTVLLLKKLGEELMEEAKEVASFLYHQQKMNVLVEPELHDIFARIPGFGFVQTFYSQDTSDLHERVDFVACLGGDGVILHGSNLFRGAVPPFVSFNLGSLGFLTSHIFADYKQDLKQVIHGNNTMDGVYITLRMRLRCEIFRNGKSVPGKVFDVLNEIVVDRGSNPYLSKIECYEHDRLITKVQGDGVIIATPTGSTAYSTAAGGSMVHPNVPCMLFTPICPHSLSFRPVILPDSARLELKIPKDARSNAWVSFDGKRRQQLSRGDSVRINMSQHPLPTVNKCDQTGDWFRSLIRCLNWNERLDQKAL</sequence>
<keyword evidence="8" id="KW-0418">Kinase</keyword>
<dbReference type="InterPro" id="IPR055214">
    <property type="entry name" value="PTP-NADK"/>
</dbReference>
<protein>
    <recommendedName>
        <fullName evidence="3">NAD(+) kinase</fullName>
        <ecNumber evidence="3">2.7.1.23</ecNumber>
    </recommendedName>
</protein>
<name>A0AAF1ALM2_DAUCS</name>
<dbReference type="InterPro" id="IPR017437">
    <property type="entry name" value="ATP-NAD_kinase_PpnK-typ_C"/>
</dbReference>
<dbReference type="KEGG" id="dcr:108204394"/>
<dbReference type="FunFam" id="2.60.200.30:FF:000004">
    <property type="entry name" value="NAD kinase 2, chloroplastic"/>
    <property type="match status" value="1"/>
</dbReference>
<dbReference type="InterPro" id="IPR017438">
    <property type="entry name" value="ATP-NAD_kinase_N"/>
</dbReference>
<comment type="subcellular location">
    <subcellularLocation>
        <location evidence="1">Plastid</location>
        <location evidence="1">Chloroplast</location>
    </subcellularLocation>
</comment>
<comment type="catalytic activity">
    <reaction evidence="14">
        <text>NAD(+) + ATP = ADP + NADP(+) + H(+)</text>
        <dbReference type="Rhea" id="RHEA:18629"/>
        <dbReference type="ChEBI" id="CHEBI:15378"/>
        <dbReference type="ChEBI" id="CHEBI:30616"/>
        <dbReference type="ChEBI" id="CHEBI:57540"/>
        <dbReference type="ChEBI" id="CHEBI:58349"/>
        <dbReference type="ChEBI" id="CHEBI:456216"/>
        <dbReference type="EC" id="2.7.1.23"/>
    </reaction>
</comment>
<feature type="chain" id="PRO_5042275547" description="NAD(+) kinase" evidence="17">
    <location>
        <begin position="22"/>
        <end position="1009"/>
    </location>
</feature>
<dbReference type="EC" id="2.7.1.23" evidence="3"/>
<dbReference type="PANTHER" id="PTHR20275">
    <property type="entry name" value="NAD KINASE"/>
    <property type="match status" value="1"/>
</dbReference>
<evidence type="ECO:0000256" key="7">
    <source>
        <dbReference type="ARBA" id="ARBA00022741"/>
    </source>
</evidence>
<evidence type="ECO:0000256" key="9">
    <source>
        <dbReference type="ARBA" id="ARBA00022840"/>
    </source>
</evidence>
<evidence type="ECO:0000256" key="15">
    <source>
        <dbReference type="ARBA" id="ARBA00053646"/>
    </source>
</evidence>
<dbReference type="InterPro" id="IPR002504">
    <property type="entry name" value="NADK"/>
</dbReference>
<gene>
    <name evidence="19" type="ORF">DCAR_0103799</name>
</gene>
<dbReference type="GO" id="GO:0009507">
    <property type="term" value="C:chloroplast"/>
    <property type="evidence" value="ECO:0007669"/>
    <property type="project" value="UniProtKB-SubCell"/>
</dbReference>
<dbReference type="Proteomes" id="UP000077755">
    <property type="component" value="Chromosome 1"/>
</dbReference>
<keyword evidence="13" id="KW-0520">NAD</keyword>
<keyword evidence="12" id="KW-0809">Transit peptide</keyword>
<reference evidence="19" key="1">
    <citation type="journal article" date="2016" name="Nat. Genet.">
        <title>A high-quality carrot genome assembly provides new insights into carotenoid accumulation and asterid genome evolution.</title>
        <authorList>
            <person name="Iorizzo M."/>
            <person name="Ellison S."/>
            <person name="Senalik D."/>
            <person name="Zeng P."/>
            <person name="Satapoomin P."/>
            <person name="Huang J."/>
            <person name="Bowman M."/>
            <person name="Iovene M."/>
            <person name="Sanseverino W."/>
            <person name="Cavagnaro P."/>
            <person name="Yildiz M."/>
            <person name="Macko-Podgorni A."/>
            <person name="Moranska E."/>
            <person name="Grzebelus E."/>
            <person name="Grzebelus D."/>
            <person name="Ashrafi H."/>
            <person name="Zheng Z."/>
            <person name="Cheng S."/>
            <person name="Spooner D."/>
            <person name="Van Deynze A."/>
            <person name="Simon P."/>
        </authorList>
    </citation>
    <scope>NUCLEOTIDE SEQUENCE</scope>
    <source>
        <tissue evidence="19">Leaf</tissue>
    </source>
</reference>
<dbReference type="GO" id="GO:0005516">
    <property type="term" value="F:calmodulin binding"/>
    <property type="evidence" value="ECO:0007669"/>
    <property type="project" value="UniProtKB-KW"/>
</dbReference>
<evidence type="ECO:0000256" key="11">
    <source>
        <dbReference type="ARBA" id="ARBA00022860"/>
    </source>
</evidence>
<accession>A0AAF1ALM2</accession>